<organism evidence="1 2">
    <name type="scientific">Candidatus Clostridium eludens</name>
    <dbReference type="NCBI Taxonomy" id="3381663"/>
    <lineage>
        <taxon>Bacteria</taxon>
        <taxon>Bacillati</taxon>
        <taxon>Bacillota</taxon>
        <taxon>Clostridia</taxon>
        <taxon>Eubacteriales</taxon>
        <taxon>Clostridiaceae</taxon>
        <taxon>Clostridium</taxon>
    </lineage>
</organism>
<dbReference type="Proteomes" id="UP001623660">
    <property type="component" value="Unassembled WGS sequence"/>
</dbReference>
<accession>A0ABW8SK71</accession>
<gene>
    <name evidence="1" type="ORF">ACJDU8_12850</name>
</gene>
<evidence type="ECO:0000313" key="1">
    <source>
        <dbReference type="EMBL" id="MFL0196437.1"/>
    </source>
</evidence>
<sequence length="84" mass="9692">MSGYLQCLIDQYKRKFGNARISVEKDVYMGMVNDLIALRRHIQDMDDKATPEEDIPKKHIAFDFVGTVPGLMEYLKNLRANEGE</sequence>
<proteinExistence type="predicted"/>
<protein>
    <submittedName>
        <fullName evidence="1">Uncharacterized protein</fullName>
    </submittedName>
</protein>
<dbReference type="EMBL" id="JBJHZX010000018">
    <property type="protein sequence ID" value="MFL0196437.1"/>
    <property type="molecule type" value="Genomic_DNA"/>
</dbReference>
<comment type="caution">
    <text evidence="1">The sequence shown here is derived from an EMBL/GenBank/DDBJ whole genome shotgun (WGS) entry which is preliminary data.</text>
</comment>
<name>A0ABW8SK71_9CLOT</name>
<evidence type="ECO:0000313" key="2">
    <source>
        <dbReference type="Proteomes" id="UP001623660"/>
    </source>
</evidence>
<dbReference type="RefSeq" id="WP_406792549.1">
    <property type="nucleotide sequence ID" value="NZ_JBJHZX010000018.1"/>
</dbReference>
<keyword evidence="2" id="KW-1185">Reference proteome</keyword>
<reference evidence="1 2" key="1">
    <citation type="submission" date="2024-11" db="EMBL/GenBank/DDBJ databases">
        <authorList>
            <person name="Heng Y.C."/>
            <person name="Lim A.C.H."/>
            <person name="Lee J.K.Y."/>
            <person name="Kittelmann S."/>
        </authorList>
    </citation>
    <scope>NUCLEOTIDE SEQUENCE [LARGE SCALE GENOMIC DNA]</scope>
    <source>
        <strain evidence="1 2">WILCCON 0269</strain>
    </source>
</reference>